<accession>A0A1R3K6X6</accession>
<sequence>MMTESTKAINVFSNSTSSSRLSPLALPFTLNNAFNRQESFDPSLNSSSPSTSSTSGLDQPFSYLSLGGQGLVHSYYIACPSDATFLAALSCVSDPDFEPNSPFAYNPFEESPLHNHFISPTHQFSQTSSSLGNVGHNRGLQGIAVDQQGSEILNNFDQSQSRSHGSLSCNCLLEQGTTVEGSKCFSKMSPVSHGKGTEVIRKDVRTRPEDKEKIHTESSILPLANSENPLDKVACHDQVIIENSEKRKVVEPVHDESEYPSIKAKSKLQITCTNVSEDLSLEQHGAKAATPDNKSSTNNDDSDVDSPCWKGTQAYKSPFRDSMDVNSEDSNGQSPSRVSVPLKSGHSKNETVARNSLNPMAPVFIPGNSKLKVDYHQKECHGDSSLTSQKIAPLDVTSSSREHKSTESVIANTCPPERINDIEPRCFNDASDSKKEYGVPYNLFGSSAVNSSGSFQPYLRVQYVTSERQVVIATSVAGSTEGIATATATAIHNGLDRVEDIAHIGPTTGSSVHTTKEIALNLHSIGADGDGFSDFTQRLRKPLNSMPPKIDVKSIINTMQYLSELLLLNSPFDLGSLSEHENDKLLKIINMLYVVRSKAGQIDARPVSSQ</sequence>
<dbReference type="PANTHER" id="PTHR34361:SF6">
    <property type="entry name" value="POX DOMAIN-CONTAINING PROTEIN"/>
    <property type="match status" value="1"/>
</dbReference>
<organism evidence="2 3">
    <name type="scientific">Corchorus olitorius</name>
    <dbReference type="NCBI Taxonomy" id="93759"/>
    <lineage>
        <taxon>Eukaryota</taxon>
        <taxon>Viridiplantae</taxon>
        <taxon>Streptophyta</taxon>
        <taxon>Embryophyta</taxon>
        <taxon>Tracheophyta</taxon>
        <taxon>Spermatophyta</taxon>
        <taxon>Magnoliopsida</taxon>
        <taxon>eudicotyledons</taxon>
        <taxon>Gunneridae</taxon>
        <taxon>Pentapetalae</taxon>
        <taxon>rosids</taxon>
        <taxon>malvids</taxon>
        <taxon>Malvales</taxon>
        <taxon>Malvaceae</taxon>
        <taxon>Grewioideae</taxon>
        <taxon>Apeibeae</taxon>
        <taxon>Corchorus</taxon>
    </lineage>
</organism>
<dbReference type="Proteomes" id="UP000187203">
    <property type="component" value="Unassembled WGS sequence"/>
</dbReference>
<dbReference type="EMBL" id="AWUE01014588">
    <property type="protein sequence ID" value="OMP02738.1"/>
    <property type="molecule type" value="Genomic_DNA"/>
</dbReference>
<name>A0A1R3K6X6_9ROSI</name>
<feature type="compositionally biased region" description="Polar residues" evidence="1">
    <location>
        <begin position="324"/>
        <end position="337"/>
    </location>
</feature>
<evidence type="ECO:0000256" key="1">
    <source>
        <dbReference type="SAM" id="MobiDB-lite"/>
    </source>
</evidence>
<evidence type="ECO:0000313" key="2">
    <source>
        <dbReference type="EMBL" id="OMP02738.1"/>
    </source>
</evidence>
<reference evidence="3" key="1">
    <citation type="submission" date="2013-09" db="EMBL/GenBank/DDBJ databases">
        <title>Corchorus olitorius genome sequencing.</title>
        <authorList>
            <person name="Alam M."/>
            <person name="Haque M.S."/>
            <person name="Islam M.S."/>
            <person name="Emdad E.M."/>
            <person name="Islam M.M."/>
            <person name="Ahmed B."/>
            <person name="Halim A."/>
            <person name="Hossen Q.M.M."/>
            <person name="Hossain M.Z."/>
            <person name="Ahmed R."/>
            <person name="Khan M.M."/>
            <person name="Islam R."/>
            <person name="Rashid M.M."/>
            <person name="Khan S.A."/>
            <person name="Rahman M.S."/>
            <person name="Alam M."/>
            <person name="Yahiya A.S."/>
            <person name="Khan M.S."/>
            <person name="Azam M.S."/>
            <person name="Haque T."/>
            <person name="Lashkar M.Z.H."/>
            <person name="Akhand A.I."/>
            <person name="Morshed G."/>
            <person name="Roy S."/>
            <person name="Uddin K.S."/>
            <person name="Rabeya T."/>
            <person name="Hossain A.S."/>
            <person name="Chowdhury A."/>
            <person name="Snigdha A.R."/>
            <person name="Mortoza M.S."/>
            <person name="Matin S.A."/>
            <person name="Hoque S.M.E."/>
            <person name="Islam M.K."/>
            <person name="Roy D.K."/>
            <person name="Haider R."/>
            <person name="Moosa M.M."/>
            <person name="Elias S.M."/>
            <person name="Hasan A.M."/>
            <person name="Jahan S."/>
            <person name="Shafiuddin M."/>
            <person name="Mahmood N."/>
            <person name="Shommy N.S."/>
        </authorList>
    </citation>
    <scope>NUCLEOTIDE SEQUENCE [LARGE SCALE GENOMIC DNA]</scope>
    <source>
        <strain evidence="3">cv. O-4</strain>
    </source>
</reference>
<gene>
    <name evidence="2" type="ORF">COLO4_10845</name>
</gene>
<proteinExistence type="predicted"/>
<dbReference type="OrthoDB" id="1649072at2759"/>
<comment type="caution">
    <text evidence="2">The sequence shown here is derived from an EMBL/GenBank/DDBJ whole genome shotgun (WGS) entry which is preliminary data.</text>
</comment>
<keyword evidence="3" id="KW-1185">Reference proteome</keyword>
<protein>
    <submittedName>
        <fullName evidence="2">Uncharacterized protein</fullName>
    </submittedName>
</protein>
<dbReference type="AlphaFoldDB" id="A0A1R3K6X6"/>
<evidence type="ECO:0000313" key="3">
    <source>
        <dbReference type="Proteomes" id="UP000187203"/>
    </source>
</evidence>
<feature type="region of interest" description="Disordered" evidence="1">
    <location>
        <begin position="282"/>
        <end position="355"/>
    </location>
</feature>
<dbReference type="PANTHER" id="PTHR34361">
    <property type="entry name" value="OS08G0157800 PROTEIN"/>
    <property type="match status" value="1"/>
</dbReference>